<evidence type="ECO:0000313" key="1">
    <source>
        <dbReference type="EMBL" id="CAG8669619.1"/>
    </source>
</evidence>
<name>A0A9N9E8M8_9GLOM</name>
<dbReference type="AlphaFoldDB" id="A0A9N9E8M8"/>
<keyword evidence="2" id="KW-1185">Reference proteome</keyword>
<gene>
    <name evidence="1" type="ORF">FCALED_LOCUS11957</name>
</gene>
<reference evidence="1" key="1">
    <citation type="submission" date="2021-06" db="EMBL/GenBank/DDBJ databases">
        <authorList>
            <person name="Kallberg Y."/>
            <person name="Tangrot J."/>
            <person name="Rosling A."/>
        </authorList>
    </citation>
    <scope>NUCLEOTIDE SEQUENCE</scope>
    <source>
        <strain evidence="1">UK204</strain>
    </source>
</reference>
<organism evidence="1 2">
    <name type="scientific">Funneliformis caledonium</name>
    <dbReference type="NCBI Taxonomy" id="1117310"/>
    <lineage>
        <taxon>Eukaryota</taxon>
        <taxon>Fungi</taxon>
        <taxon>Fungi incertae sedis</taxon>
        <taxon>Mucoromycota</taxon>
        <taxon>Glomeromycotina</taxon>
        <taxon>Glomeromycetes</taxon>
        <taxon>Glomerales</taxon>
        <taxon>Glomeraceae</taxon>
        <taxon>Funneliformis</taxon>
    </lineage>
</organism>
<comment type="caution">
    <text evidence="1">The sequence shown here is derived from an EMBL/GenBank/DDBJ whole genome shotgun (WGS) entry which is preliminary data.</text>
</comment>
<sequence length="81" mass="9190">MHASLNGDFQGELQETESDLENLFFYEFQGMKNQESIMEAPFNVEKITADDINIDGMKGIEDIVNTSLIYSLLLLKVIICN</sequence>
<accession>A0A9N9E8M8</accession>
<dbReference type="EMBL" id="CAJVPQ010005407">
    <property type="protein sequence ID" value="CAG8669619.1"/>
    <property type="molecule type" value="Genomic_DNA"/>
</dbReference>
<dbReference type="OrthoDB" id="2439558at2759"/>
<dbReference type="Proteomes" id="UP000789570">
    <property type="component" value="Unassembled WGS sequence"/>
</dbReference>
<protein>
    <submittedName>
        <fullName evidence="1">4685_t:CDS:1</fullName>
    </submittedName>
</protein>
<proteinExistence type="predicted"/>
<evidence type="ECO:0000313" key="2">
    <source>
        <dbReference type="Proteomes" id="UP000789570"/>
    </source>
</evidence>